<dbReference type="Proteomes" id="UP000306918">
    <property type="component" value="Unassembled WGS sequence"/>
</dbReference>
<dbReference type="RefSeq" id="WP_136577235.1">
    <property type="nucleotide sequence ID" value="NZ_STFF01000002.1"/>
</dbReference>
<dbReference type="OrthoDB" id="9914525at2"/>
<keyword evidence="3" id="KW-1185">Reference proteome</keyword>
<feature type="compositionally biased region" description="Basic residues" evidence="1">
    <location>
        <begin position="184"/>
        <end position="201"/>
    </location>
</feature>
<evidence type="ECO:0000313" key="2">
    <source>
        <dbReference type="EMBL" id="THU40482.1"/>
    </source>
</evidence>
<dbReference type="EMBL" id="STFF01000002">
    <property type="protein sequence ID" value="THU40482.1"/>
    <property type="molecule type" value="Genomic_DNA"/>
</dbReference>
<reference evidence="2 3" key="1">
    <citation type="submission" date="2019-04" db="EMBL/GenBank/DDBJ databases">
        <title>Niastella caeni sp. nov., isolated from activated sludge.</title>
        <authorList>
            <person name="Sheng M."/>
        </authorList>
    </citation>
    <scope>NUCLEOTIDE SEQUENCE [LARGE SCALE GENOMIC DNA]</scope>
    <source>
        <strain evidence="2 3">HX-2-15</strain>
    </source>
</reference>
<accession>A0A4S8I365</accession>
<organism evidence="2 3">
    <name type="scientific">Niastella caeni</name>
    <dbReference type="NCBI Taxonomy" id="2569763"/>
    <lineage>
        <taxon>Bacteria</taxon>
        <taxon>Pseudomonadati</taxon>
        <taxon>Bacteroidota</taxon>
        <taxon>Chitinophagia</taxon>
        <taxon>Chitinophagales</taxon>
        <taxon>Chitinophagaceae</taxon>
        <taxon>Niastella</taxon>
    </lineage>
</organism>
<dbReference type="AlphaFoldDB" id="A0A4S8I365"/>
<feature type="region of interest" description="Disordered" evidence="1">
    <location>
        <begin position="177"/>
        <end position="201"/>
    </location>
</feature>
<gene>
    <name evidence="2" type="ORF">FAM09_11520</name>
</gene>
<comment type="caution">
    <text evidence="2">The sequence shown here is derived from an EMBL/GenBank/DDBJ whole genome shotgun (WGS) entry which is preliminary data.</text>
</comment>
<protein>
    <submittedName>
        <fullName evidence="2">Uncharacterized protein</fullName>
    </submittedName>
</protein>
<evidence type="ECO:0000313" key="3">
    <source>
        <dbReference type="Proteomes" id="UP000306918"/>
    </source>
</evidence>
<proteinExistence type="predicted"/>
<sequence length="201" mass="22084">MSTTTTAATTKKHDDLEATKAIIEALEPFEAKERERIIRWACEKLGIIQQTVVQTAPQKEVIVQPAVTPGAHAIQQGQSLTKDLKTFLSEKSPKSNNQLAAAVAYYYMFEAPQNERKHFIVKEDLQNACRIAGLERLTKPEMTLFNAYNGGLLDKGAENGTYKINSVGENLVAMTMPSANGKSNSKRAATKKSSKKAGKKK</sequence>
<evidence type="ECO:0000256" key="1">
    <source>
        <dbReference type="SAM" id="MobiDB-lite"/>
    </source>
</evidence>
<name>A0A4S8I365_9BACT</name>